<dbReference type="OrthoDB" id="5229512at2759"/>
<evidence type="ECO:0000313" key="1">
    <source>
        <dbReference type="EMBL" id="KAJ4369671.1"/>
    </source>
</evidence>
<reference evidence="1" key="1">
    <citation type="submission" date="2022-10" db="EMBL/GenBank/DDBJ databases">
        <title>Tapping the CABI collections for fungal endophytes: first genome assemblies for Collariella, Neodidymelliopsis, Ascochyta clinopodiicola, Didymella pomorum, Didymosphaeria variabile, Neocosmospora piperis and Neocucurbitaria cava.</title>
        <authorList>
            <person name="Hill R."/>
        </authorList>
    </citation>
    <scope>NUCLEOTIDE SEQUENCE</scope>
    <source>
        <strain evidence="1">IMI 356814</strain>
    </source>
</reference>
<dbReference type="InterPro" id="IPR011990">
    <property type="entry name" value="TPR-like_helical_dom_sf"/>
</dbReference>
<proteinExistence type="predicted"/>
<name>A0A9W9CM31_9PLEO</name>
<protein>
    <submittedName>
        <fullName evidence="1">Uncharacterized protein</fullName>
    </submittedName>
</protein>
<gene>
    <name evidence="1" type="ORF">N0V83_005433</name>
</gene>
<dbReference type="AlphaFoldDB" id="A0A9W9CM31"/>
<dbReference type="EMBL" id="JAPEUY010000009">
    <property type="protein sequence ID" value="KAJ4369671.1"/>
    <property type="molecule type" value="Genomic_DNA"/>
</dbReference>
<sequence length="419" mass="48132">MSSTSTMPFRFHDLPSEIRNKIYRIIFCEFEPPPDDVDPATMLELERARHSINTALLRTNTNIHREAYDILIKTNRFVKITSVRGLPLQKLLVVLRVPVVAVSRRAVERFKGYVLGVHLGFKKSVPMSQVIDKDSNNDARTLMILCRDLDMFCQALRDGDSYDLGYRERLQISITMGPVVDEMPCTRYAPLLDEFFSEKTQEALLAPFRNKLRGYKAVTVDGHIDDKLANAFCNDLAREQWSDPGSLLKDFSLAKEEGTRLFRERRNDEAGIRWEDATVDIDKMHASSEWASLAREGGEPFVSQLAELYFLMKLNLAHLEITEMQDLYDPFARKMADEALKGAIKSCKKGYWTRGYKYTPSNKHLAKLRYRHALFLRLQGDLDTANAALTYLDEALRLQPGDAAILRERQNILAWMQDI</sequence>
<accession>A0A9W9CM31</accession>
<dbReference type="Proteomes" id="UP001140560">
    <property type="component" value="Unassembled WGS sequence"/>
</dbReference>
<evidence type="ECO:0000313" key="2">
    <source>
        <dbReference type="Proteomes" id="UP001140560"/>
    </source>
</evidence>
<organism evidence="1 2">
    <name type="scientific">Neocucurbitaria cava</name>
    <dbReference type="NCBI Taxonomy" id="798079"/>
    <lineage>
        <taxon>Eukaryota</taxon>
        <taxon>Fungi</taxon>
        <taxon>Dikarya</taxon>
        <taxon>Ascomycota</taxon>
        <taxon>Pezizomycotina</taxon>
        <taxon>Dothideomycetes</taxon>
        <taxon>Pleosporomycetidae</taxon>
        <taxon>Pleosporales</taxon>
        <taxon>Pleosporineae</taxon>
        <taxon>Cucurbitariaceae</taxon>
        <taxon>Neocucurbitaria</taxon>
    </lineage>
</organism>
<dbReference type="Gene3D" id="1.25.40.10">
    <property type="entry name" value="Tetratricopeptide repeat domain"/>
    <property type="match status" value="1"/>
</dbReference>
<keyword evidence="2" id="KW-1185">Reference proteome</keyword>
<comment type="caution">
    <text evidence="1">The sequence shown here is derived from an EMBL/GenBank/DDBJ whole genome shotgun (WGS) entry which is preliminary data.</text>
</comment>